<dbReference type="Proteomes" id="UP000076858">
    <property type="component" value="Unassembled WGS sequence"/>
</dbReference>
<keyword evidence="1" id="KW-0812">Transmembrane</keyword>
<keyword evidence="1" id="KW-1133">Transmembrane helix</keyword>
<feature type="transmembrane region" description="Helical" evidence="1">
    <location>
        <begin position="84"/>
        <end position="105"/>
    </location>
</feature>
<accession>A0A164HV92</accession>
<evidence type="ECO:0000256" key="1">
    <source>
        <dbReference type="SAM" id="Phobius"/>
    </source>
</evidence>
<gene>
    <name evidence="2" type="ORF">APZ42_003049</name>
</gene>
<dbReference type="EMBL" id="LRGB01009349">
    <property type="protein sequence ID" value="KZS00597.1"/>
    <property type="molecule type" value="Genomic_DNA"/>
</dbReference>
<evidence type="ECO:0000313" key="3">
    <source>
        <dbReference type="Proteomes" id="UP000076858"/>
    </source>
</evidence>
<comment type="caution">
    <text evidence="2">The sequence shown here is derived from an EMBL/GenBank/DDBJ whole genome shotgun (WGS) entry which is preliminary data.</text>
</comment>
<keyword evidence="3" id="KW-1185">Reference proteome</keyword>
<organism evidence="2 3">
    <name type="scientific">Daphnia magna</name>
    <dbReference type="NCBI Taxonomy" id="35525"/>
    <lineage>
        <taxon>Eukaryota</taxon>
        <taxon>Metazoa</taxon>
        <taxon>Ecdysozoa</taxon>
        <taxon>Arthropoda</taxon>
        <taxon>Crustacea</taxon>
        <taxon>Branchiopoda</taxon>
        <taxon>Diplostraca</taxon>
        <taxon>Cladocera</taxon>
        <taxon>Anomopoda</taxon>
        <taxon>Daphniidae</taxon>
        <taxon>Daphnia</taxon>
    </lineage>
</organism>
<evidence type="ECO:0000313" key="2">
    <source>
        <dbReference type="EMBL" id="KZS00597.1"/>
    </source>
</evidence>
<reference evidence="2 3" key="1">
    <citation type="submission" date="2016-03" db="EMBL/GenBank/DDBJ databases">
        <title>EvidentialGene: Evidence-directed Construction of Genes on Genomes.</title>
        <authorList>
            <person name="Gilbert D.G."/>
            <person name="Choi J.-H."/>
            <person name="Mockaitis K."/>
            <person name="Colbourne J."/>
            <person name="Pfrender M."/>
        </authorList>
    </citation>
    <scope>NUCLEOTIDE SEQUENCE [LARGE SCALE GENOMIC DNA]</scope>
    <source>
        <strain evidence="2 3">Xinb3</strain>
        <tissue evidence="2">Complete organism</tissue>
    </source>
</reference>
<keyword evidence="1" id="KW-0472">Membrane</keyword>
<dbReference type="AlphaFoldDB" id="A0A164HV92"/>
<protein>
    <submittedName>
        <fullName evidence="2">Uncharacterized protein</fullName>
    </submittedName>
</protein>
<name>A0A164HV92_9CRUS</name>
<proteinExistence type="predicted"/>
<sequence>MSIVIPDATASSAWTRPGRSRFLTEDWRHKLPMMLEDARETEQVMTSRVWKNVNLLLPLFSSLSPFLQSSSSSLFFCPCVCCPAGFSLANITLIFLSLSLSLLVLKKKENKKQNKKILLCVSVCACEHYDFFIYIPSSPKLSSSNHYALVIIF</sequence>